<name>A0AAV1CEY0_OLDCO</name>
<feature type="signal peptide" evidence="13">
    <location>
        <begin position="1"/>
        <end position="22"/>
    </location>
</feature>
<feature type="transmembrane region" description="Helical" evidence="12">
    <location>
        <begin position="136"/>
        <end position="158"/>
    </location>
</feature>
<keyword evidence="5 13" id="KW-0732">Signal</keyword>
<dbReference type="Proteomes" id="UP001161247">
    <property type="component" value="Chromosome 2"/>
</dbReference>
<keyword evidence="7 12" id="KW-1133">Transmembrane helix</keyword>
<evidence type="ECO:0000256" key="7">
    <source>
        <dbReference type="ARBA" id="ARBA00022989"/>
    </source>
</evidence>
<dbReference type="SUPFAM" id="SSF49503">
    <property type="entry name" value="Cupredoxins"/>
    <property type="match status" value="1"/>
</dbReference>
<keyword evidence="2" id="KW-0813">Transport</keyword>
<comment type="subcellular location">
    <subcellularLocation>
        <location evidence="1">Membrane</location>
        <topology evidence="1">Single-pass type I membrane protein</topology>
    </subcellularLocation>
</comment>
<dbReference type="PANTHER" id="PTHR33021">
    <property type="entry name" value="BLUE COPPER PROTEIN"/>
    <property type="match status" value="1"/>
</dbReference>
<evidence type="ECO:0000256" key="6">
    <source>
        <dbReference type="ARBA" id="ARBA00022982"/>
    </source>
</evidence>
<keyword evidence="6" id="KW-0249">Electron transport</keyword>
<feature type="domain" description="Phytocyanin" evidence="14">
    <location>
        <begin position="23"/>
        <end position="123"/>
    </location>
</feature>
<evidence type="ECO:0000256" key="12">
    <source>
        <dbReference type="SAM" id="Phobius"/>
    </source>
</evidence>
<evidence type="ECO:0000256" key="10">
    <source>
        <dbReference type="ARBA" id="ARBA00023157"/>
    </source>
</evidence>
<evidence type="ECO:0000256" key="8">
    <source>
        <dbReference type="ARBA" id="ARBA00023008"/>
    </source>
</evidence>
<dbReference type="Pfam" id="PF02298">
    <property type="entry name" value="Cu_bind_like"/>
    <property type="match status" value="1"/>
</dbReference>
<gene>
    <name evidence="15" type="ORF">OLC1_LOCUS5176</name>
</gene>
<sequence length="159" mass="17002">MASKSVLIALAMVATIFAPTMAADFVVGDDKGWTLNFDYQKWAEGKEFHVGDKLVFNYTLGKHNVVKVNGTEFQQCSAPLTSLPLISGNDLIQLKTPGKKWYICSVGSHCESGPMKLAINVLPEVYSPSPAPQPGAAYGITAPSLMMAALVSLVVLIVT</sequence>
<dbReference type="Gene3D" id="2.60.40.420">
    <property type="entry name" value="Cupredoxins - blue copper proteins"/>
    <property type="match status" value="1"/>
</dbReference>
<dbReference type="GO" id="GO:0009055">
    <property type="term" value="F:electron transfer activity"/>
    <property type="evidence" value="ECO:0007669"/>
    <property type="project" value="InterPro"/>
</dbReference>
<evidence type="ECO:0000256" key="3">
    <source>
        <dbReference type="ARBA" id="ARBA00022692"/>
    </source>
</evidence>
<feature type="chain" id="PRO_5043482973" evidence="13">
    <location>
        <begin position="23"/>
        <end position="159"/>
    </location>
</feature>
<evidence type="ECO:0000256" key="1">
    <source>
        <dbReference type="ARBA" id="ARBA00004479"/>
    </source>
</evidence>
<keyword evidence="3 12" id="KW-0812">Transmembrane</keyword>
<keyword evidence="16" id="KW-1185">Reference proteome</keyword>
<evidence type="ECO:0000256" key="5">
    <source>
        <dbReference type="ARBA" id="ARBA00022729"/>
    </source>
</evidence>
<keyword evidence="4" id="KW-0479">Metal-binding</keyword>
<evidence type="ECO:0000313" key="15">
    <source>
        <dbReference type="EMBL" id="CAI9093861.1"/>
    </source>
</evidence>
<dbReference type="GO" id="GO:0046872">
    <property type="term" value="F:metal ion binding"/>
    <property type="evidence" value="ECO:0007669"/>
    <property type="project" value="UniProtKB-KW"/>
</dbReference>
<dbReference type="EMBL" id="OX459119">
    <property type="protein sequence ID" value="CAI9093861.1"/>
    <property type="molecule type" value="Genomic_DNA"/>
</dbReference>
<evidence type="ECO:0000256" key="13">
    <source>
        <dbReference type="SAM" id="SignalP"/>
    </source>
</evidence>
<accession>A0AAV1CEY0</accession>
<keyword evidence="9 12" id="KW-0472">Membrane</keyword>
<evidence type="ECO:0000256" key="2">
    <source>
        <dbReference type="ARBA" id="ARBA00022448"/>
    </source>
</evidence>
<proteinExistence type="predicted"/>
<keyword evidence="10" id="KW-1015">Disulfide bond</keyword>
<keyword evidence="8" id="KW-0186">Copper</keyword>
<reference evidence="15" key="1">
    <citation type="submission" date="2023-03" db="EMBL/GenBank/DDBJ databases">
        <authorList>
            <person name="Julca I."/>
        </authorList>
    </citation>
    <scope>NUCLEOTIDE SEQUENCE</scope>
</reference>
<protein>
    <submittedName>
        <fullName evidence="15">OLC1v1029451C1</fullName>
    </submittedName>
</protein>
<dbReference type="AlphaFoldDB" id="A0AAV1CEY0"/>
<dbReference type="InterPro" id="IPR008972">
    <property type="entry name" value="Cupredoxin"/>
</dbReference>
<dbReference type="GO" id="GO:0005886">
    <property type="term" value="C:plasma membrane"/>
    <property type="evidence" value="ECO:0007669"/>
    <property type="project" value="TreeGrafter"/>
</dbReference>
<dbReference type="InterPro" id="IPR003245">
    <property type="entry name" value="Phytocyanin_dom"/>
</dbReference>
<evidence type="ECO:0000256" key="9">
    <source>
        <dbReference type="ARBA" id="ARBA00023136"/>
    </source>
</evidence>
<organism evidence="15 16">
    <name type="scientific">Oldenlandia corymbosa var. corymbosa</name>
    <dbReference type="NCBI Taxonomy" id="529605"/>
    <lineage>
        <taxon>Eukaryota</taxon>
        <taxon>Viridiplantae</taxon>
        <taxon>Streptophyta</taxon>
        <taxon>Embryophyta</taxon>
        <taxon>Tracheophyta</taxon>
        <taxon>Spermatophyta</taxon>
        <taxon>Magnoliopsida</taxon>
        <taxon>eudicotyledons</taxon>
        <taxon>Gunneridae</taxon>
        <taxon>Pentapetalae</taxon>
        <taxon>asterids</taxon>
        <taxon>lamiids</taxon>
        <taxon>Gentianales</taxon>
        <taxon>Rubiaceae</taxon>
        <taxon>Rubioideae</taxon>
        <taxon>Spermacoceae</taxon>
        <taxon>Hedyotis-Oldenlandia complex</taxon>
        <taxon>Oldenlandia</taxon>
    </lineage>
</organism>
<dbReference type="PANTHER" id="PTHR33021:SF408">
    <property type="entry name" value="PHYTOCYANIN DOMAIN-CONTAINING PROTEIN"/>
    <property type="match status" value="1"/>
</dbReference>
<evidence type="ECO:0000256" key="4">
    <source>
        <dbReference type="ARBA" id="ARBA00022723"/>
    </source>
</evidence>
<evidence type="ECO:0000259" key="14">
    <source>
        <dbReference type="PROSITE" id="PS51485"/>
    </source>
</evidence>
<keyword evidence="11" id="KW-0325">Glycoprotein</keyword>
<dbReference type="PROSITE" id="PS51485">
    <property type="entry name" value="PHYTOCYANIN"/>
    <property type="match status" value="1"/>
</dbReference>
<evidence type="ECO:0000256" key="11">
    <source>
        <dbReference type="ARBA" id="ARBA00023180"/>
    </source>
</evidence>
<dbReference type="FunFam" id="2.60.40.420:FF:000067">
    <property type="entry name" value="Cupredoxin superfamily protein"/>
    <property type="match status" value="1"/>
</dbReference>
<dbReference type="CDD" id="cd04216">
    <property type="entry name" value="Phytocyanin"/>
    <property type="match status" value="1"/>
</dbReference>
<dbReference type="InterPro" id="IPR039391">
    <property type="entry name" value="Phytocyanin-like"/>
</dbReference>
<dbReference type="GO" id="GO:0009610">
    <property type="term" value="P:response to symbiotic fungus"/>
    <property type="evidence" value="ECO:0007669"/>
    <property type="project" value="UniProtKB-ARBA"/>
</dbReference>
<evidence type="ECO:0000313" key="16">
    <source>
        <dbReference type="Proteomes" id="UP001161247"/>
    </source>
</evidence>